<comment type="caution">
    <text evidence="1">The sequence shown here is derived from an EMBL/GenBank/DDBJ whole genome shotgun (WGS) entry which is preliminary data.</text>
</comment>
<protein>
    <submittedName>
        <fullName evidence="1">IpaB/EvcA family protein</fullName>
    </submittedName>
</protein>
<sequence length="319" mass="36098">MTEIKLNEAVTGLINLTNSLYPDNVSVHLGTEKSGYVRHDQAQQVLKDGNIVVEVKDVTAPNYTASHELLHLLLLLQGFPQITFNLTTRDQQLDEQLMAIATELYDMVSHVLVVAKQREHALIDETVEAEYVKGVYATIDPEVPNKDDAMMTLRLLTLTDLLVFFNGDLAPELEKRVSGDFPKSWPAAKTLYAVITRKAVDTPFGMRRAIVKLFKAFDDQMTAWQLPGLHGNEFVTVQNVLSERQERLEVRQLFDIFHSDMLDKHKNTRAYIGLNKGDQQNAFVLPAPAQKHSDAFFKETYGKTVKELLTGLDIPYTLR</sequence>
<dbReference type="Proteomes" id="UP001589691">
    <property type="component" value="Unassembled WGS sequence"/>
</dbReference>
<proteinExistence type="predicted"/>
<gene>
    <name evidence="1" type="ORF">ACFFLI_06795</name>
</gene>
<accession>A0ABV5WTU7</accession>
<evidence type="ECO:0000313" key="1">
    <source>
        <dbReference type="EMBL" id="MFB9769569.1"/>
    </source>
</evidence>
<dbReference type="RefSeq" id="WP_137643026.1">
    <property type="nucleotide sequence ID" value="NZ_BJEA01000012.1"/>
</dbReference>
<name>A0ABV5WTU7_9LACO</name>
<organism evidence="1 2">
    <name type="scientific">Lactiplantibacillus modestisalitolerans</name>
    <dbReference type="NCBI Taxonomy" id="1457219"/>
    <lineage>
        <taxon>Bacteria</taxon>
        <taxon>Bacillati</taxon>
        <taxon>Bacillota</taxon>
        <taxon>Bacilli</taxon>
        <taxon>Lactobacillales</taxon>
        <taxon>Lactobacillaceae</taxon>
        <taxon>Lactiplantibacillus</taxon>
    </lineage>
</organism>
<evidence type="ECO:0000313" key="2">
    <source>
        <dbReference type="Proteomes" id="UP001589691"/>
    </source>
</evidence>
<reference evidence="1 2" key="1">
    <citation type="submission" date="2024-09" db="EMBL/GenBank/DDBJ databases">
        <authorList>
            <person name="Sun Q."/>
            <person name="Mori K."/>
        </authorList>
    </citation>
    <scope>NUCLEOTIDE SEQUENCE [LARGE SCALE GENOMIC DNA]</scope>
    <source>
        <strain evidence="1 2">TBRC 4576</strain>
    </source>
</reference>
<dbReference type="EMBL" id="JBHLZY010000018">
    <property type="protein sequence ID" value="MFB9769569.1"/>
    <property type="molecule type" value="Genomic_DNA"/>
</dbReference>
<keyword evidence="2" id="KW-1185">Reference proteome</keyword>